<dbReference type="RefSeq" id="WP_379962500.1">
    <property type="nucleotide sequence ID" value="NZ_JAFBFD010000031.1"/>
</dbReference>
<sequence length="53" mass="6206">MGYSTIHKWVRATTPHPITNVTPEQPMTELKRMKELEEEVEILKKALGLFARR</sequence>
<organism evidence="1 2">
    <name type="scientific">Enterococcus lemanii</name>
    <dbReference type="NCBI Taxonomy" id="1159752"/>
    <lineage>
        <taxon>Bacteria</taxon>
        <taxon>Bacillati</taxon>
        <taxon>Bacillota</taxon>
        <taxon>Bacilli</taxon>
        <taxon>Lactobacillales</taxon>
        <taxon>Enterococcaceae</taxon>
        <taxon>Enterococcus</taxon>
    </lineage>
</organism>
<reference evidence="2" key="1">
    <citation type="journal article" date="2019" name="Int. J. Syst. Evol. Microbiol.">
        <title>The Global Catalogue of Microorganisms (GCM) 10K type strain sequencing project: providing services to taxonomists for standard genome sequencing and annotation.</title>
        <authorList>
            <consortium name="The Broad Institute Genomics Platform"/>
            <consortium name="The Broad Institute Genome Sequencing Center for Infectious Disease"/>
            <person name="Wu L."/>
            <person name="Ma J."/>
        </authorList>
    </citation>
    <scope>NUCLEOTIDE SEQUENCE [LARGE SCALE GENOMIC DNA]</scope>
    <source>
        <strain evidence="2">CGMCC 1.19032</strain>
    </source>
</reference>
<keyword evidence="2" id="KW-1185">Reference proteome</keyword>
<dbReference type="InterPro" id="IPR009057">
    <property type="entry name" value="Homeodomain-like_sf"/>
</dbReference>
<protein>
    <recommendedName>
        <fullName evidence="3">Transposase</fullName>
    </recommendedName>
</protein>
<gene>
    <name evidence="1" type="ORF">ACFO5I_04835</name>
</gene>
<dbReference type="EMBL" id="JBHSGS010000028">
    <property type="protein sequence ID" value="MFC4719051.1"/>
    <property type="molecule type" value="Genomic_DNA"/>
</dbReference>
<dbReference type="Proteomes" id="UP001595969">
    <property type="component" value="Unassembled WGS sequence"/>
</dbReference>
<accession>A0ABV9MV81</accession>
<comment type="caution">
    <text evidence="1">The sequence shown here is derived from an EMBL/GenBank/DDBJ whole genome shotgun (WGS) entry which is preliminary data.</text>
</comment>
<evidence type="ECO:0008006" key="3">
    <source>
        <dbReference type="Google" id="ProtNLM"/>
    </source>
</evidence>
<dbReference type="SUPFAM" id="SSF46689">
    <property type="entry name" value="Homeodomain-like"/>
    <property type="match status" value="1"/>
</dbReference>
<evidence type="ECO:0000313" key="2">
    <source>
        <dbReference type="Proteomes" id="UP001595969"/>
    </source>
</evidence>
<name>A0ABV9MV81_9ENTE</name>
<evidence type="ECO:0000313" key="1">
    <source>
        <dbReference type="EMBL" id="MFC4719051.1"/>
    </source>
</evidence>
<proteinExistence type="predicted"/>